<accession>A0A326UJD0</accession>
<dbReference type="EMBL" id="QKUF01000004">
    <property type="protein sequence ID" value="PZW32613.1"/>
    <property type="molecule type" value="Genomic_DNA"/>
</dbReference>
<protein>
    <submittedName>
        <fullName evidence="1">Uncharacterized protein</fullName>
    </submittedName>
</protein>
<evidence type="ECO:0000313" key="1">
    <source>
        <dbReference type="EMBL" id="PZW32613.1"/>
    </source>
</evidence>
<proteinExistence type="predicted"/>
<comment type="caution">
    <text evidence="1">The sequence shown here is derived from an EMBL/GenBank/DDBJ whole genome shotgun (WGS) entry which is preliminary data.</text>
</comment>
<gene>
    <name evidence="1" type="ORF">EI42_01705</name>
</gene>
<organism evidence="1 2">
    <name type="scientific">Thermosporothrix hazakensis</name>
    <dbReference type="NCBI Taxonomy" id="644383"/>
    <lineage>
        <taxon>Bacteria</taxon>
        <taxon>Bacillati</taxon>
        <taxon>Chloroflexota</taxon>
        <taxon>Ktedonobacteria</taxon>
        <taxon>Ktedonobacterales</taxon>
        <taxon>Thermosporotrichaceae</taxon>
        <taxon>Thermosporothrix</taxon>
    </lineage>
</organism>
<evidence type="ECO:0000313" key="2">
    <source>
        <dbReference type="Proteomes" id="UP000248806"/>
    </source>
</evidence>
<reference evidence="1 2" key="1">
    <citation type="submission" date="2018-06" db="EMBL/GenBank/DDBJ databases">
        <title>Genomic Encyclopedia of Archaeal and Bacterial Type Strains, Phase II (KMG-II): from individual species to whole genera.</title>
        <authorList>
            <person name="Goeker M."/>
        </authorList>
    </citation>
    <scope>NUCLEOTIDE SEQUENCE [LARGE SCALE GENOMIC DNA]</scope>
    <source>
        <strain evidence="1 2">ATCC BAA-1881</strain>
    </source>
</reference>
<dbReference type="AlphaFoldDB" id="A0A326UJD0"/>
<keyword evidence="2" id="KW-1185">Reference proteome</keyword>
<dbReference type="Proteomes" id="UP000248806">
    <property type="component" value="Unassembled WGS sequence"/>
</dbReference>
<sequence length="90" mass="10125">MVWTVENGGDFAHGKPNMEQFLDPWQVSVKIAFLNGSFWLAKSHTLAFLGSQRFSGSHADQIALQCSEERKNGHDNLRTHIVVGQINLLF</sequence>
<name>A0A326UJD0_THEHA</name>